<proteinExistence type="predicted"/>
<feature type="non-terminal residue" evidence="2">
    <location>
        <position position="138"/>
    </location>
</feature>
<evidence type="ECO:0000256" key="1">
    <source>
        <dbReference type="SAM" id="MobiDB-lite"/>
    </source>
</evidence>
<feature type="region of interest" description="Disordered" evidence="1">
    <location>
        <begin position="1"/>
        <end position="23"/>
    </location>
</feature>
<name>A0AAD5SMS5_9FUNG</name>
<feature type="region of interest" description="Disordered" evidence="1">
    <location>
        <begin position="52"/>
        <end position="71"/>
    </location>
</feature>
<comment type="caution">
    <text evidence="2">The sequence shown here is derived from an EMBL/GenBank/DDBJ whole genome shotgun (WGS) entry which is preliminary data.</text>
</comment>
<gene>
    <name evidence="2" type="ORF">HK100_009006</name>
</gene>
<dbReference type="Proteomes" id="UP001211907">
    <property type="component" value="Unassembled WGS sequence"/>
</dbReference>
<feature type="compositionally biased region" description="Low complexity" evidence="1">
    <location>
        <begin position="60"/>
        <end position="71"/>
    </location>
</feature>
<reference evidence="2" key="1">
    <citation type="submission" date="2020-05" db="EMBL/GenBank/DDBJ databases">
        <title>Phylogenomic resolution of chytrid fungi.</title>
        <authorList>
            <person name="Stajich J.E."/>
            <person name="Amses K."/>
            <person name="Simmons R."/>
            <person name="Seto K."/>
            <person name="Myers J."/>
            <person name="Bonds A."/>
            <person name="Quandt C.A."/>
            <person name="Barry K."/>
            <person name="Liu P."/>
            <person name="Grigoriev I."/>
            <person name="Longcore J.E."/>
            <person name="James T.Y."/>
        </authorList>
    </citation>
    <scope>NUCLEOTIDE SEQUENCE</scope>
    <source>
        <strain evidence="2">JEL0513</strain>
    </source>
</reference>
<dbReference type="AlphaFoldDB" id="A0AAD5SMS5"/>
<keyword evidence="3" id="KW-1185">Reference proteome</keyword>
<sequence length="138" mass="14840">MSDYYRDPPLIRSPGSESDTETLPRYEPRLNHAQSIQTQVVRTAAPSYRTVMPAAGGRCNDQSSTTSDDNSALARFLQTQSQRQISQSVHSAPGTIAGGATGRSVTVNISAGSMQTSLLREWQSRGRPMGGSKSQQPA</sequence>
<evidence type="ECO:0000313" key="3">
    <source>
        <dbReference type="Proteomes" id="UP001211907"/>
    </source>
</evidence>
<evidence type="ECO:0000313" key="2">
    <source>
        <dbReference type="EMBL" id="KAJ3085580.1"/>
    </source>
</evidence>
<accession>A0AAD5SMS5</accession>
<organism evidence="2 3">
    <name type="scientific">Physocladia obscura</name>
    <dbReference type="NCBI Taxonomy" id="109957"/>
    <lineage>
        <taxon>Eukaryota</taxon>
        <taxon>Fungi</taxon>
        <taxon>Fungi incertae sedis</taxon>
        <taxon>Chytridiomycota</taxon>
        <taxon>Chytridiomycota incertae sedis</taxon>
        <taxon>Chytridiomycetes</taxon>
        <taxon>Chytridiales</taxon>
        <taxon>Chytriomycetaceae</taxon>
        <taxon>Physocladia</taxon>
    </lineage>
</organism>
<dbReference type="EMBL" id="JADGJH010004502">
    <property type="protein sequence ID" value="KAJ3085580.1"/>
    <property type="molecule type" value="Genomic_DNA"/>
</dbReference>
<protein>
    <submittedName>
        <fullName evidence="2">Uncharacterized protein</fullName>
    </submittedName>
</protein>